<sequence length="665" mass="73539">MTVAIKGGRMLVHERREIVVRSPAKPTRRRERSRSRGYRKNLRGVLLRTGLVCNRGRGQRFAVGENNQRCAGALPCSRRVEVAGVVLVLLGKDYDLPLVAVKDPALGLLSDSWSILLREVGSVDGGLFINVDNPTVVATVRQLDFVRVRRMRCVAAANNDKLKAAGAGMVSESTTNSISISKRSANLALGIAAALSCDTHKSYSEEFAKLISIARSLRAEALAEAALGFQEPKRKRDSRSADMRSRQVFDGRAKQNGSQFVVRPVEVRSSGSLAASRKGTHGDRPRPSSSHRGQSESVGARSNAPSCKKSARENSPYSCRAGELHSRSPSERRQAEPGDCQQLLQRLLSQPLPQPQPPQPTMTPTESFVSQATCRTSKAKAMCAVFGVFHKLAESNRNMEDVRQDLEDVVMVECPGAVEETLAEANRALDAILLYAERFREKVSDARPAKDEDDKVRKLKRRRAVHMAAARVTADFVRLEQLEFDTVDATSAAQEQPSRVHREFAAQQLELEETRERLEDAEVRLSLLDAQCRVQESSIGERSLQSLAEMRAAAERHAGLLVELRASTSQELELRGELIDQARQQVELRAELRQAIGDRTGFQLESIEIEDDDHETCELRAELLEATERSESSRGPPSMARFDALWAEADAGRDAEVASPRYLAF</sequence>
<proteinExistence type="predicted"/>
<organism evidence="3">
    <name type="scientific">Noctiluca scintillans</name>
    <name type="common">Sea sparkle</name>
    <name type="synonym">Red tide dinoflagellate</name>
    <dbReference type="NCBI Taxonomy" id="2966"/>
    <lineage>
        <taxon>Eukaryota</taxon>
        <taxon>Sar</taxon>
        <taxon>Alveolata</taxon>
        <taxon>Dinophyceae</taxon>
        <taxon>Noctilucales</taxon>
        <taxon>Noctilucaceae</taxon>
        <taxon>Noctiluca</taxon>
    </lineage>
</organism>
<protein>
    <submittedName>
        <fullName evidence="3">Uncharacterized protein</fullName>
    </submittedName>
</protein>
<feature type="compositionally biased region" description="Basic and acidic residues" evidence="2">
    <location>
        <begin position="322"/>
        <end position="336"/>
    </location>
</feature>
<dbReference type="AlphaFoldDB" id="A0A7S1ACL3"/>
<reference evidence="3" key="1">
    <citation type="submission" date="2021-01" db="EMBL/GenBank/DDBJ databases">
        <authorList>
            <person name="Corre E."/>
            <person name="Pelletier E."/>
            <person name="Niang G."/>
            <person name="Scheremetjew M."/>
            <person name="Finn R."/>
            <person name="Kale V."/>
            <person name="Holt S."/>
            <person name="Cochrane G."/>
            <person name="Meng A."/>
            <person name="Brown T."/>
            <person name="Cohen L."/>
        </authorList>
    </citation>
    <scope>NUCLEOTIDE SEQUENCE</scope>
</reference>
<keyword evidence="1" id="KW-0175">Coiled coil</keyword>
<name>A0A7S1ACL3_NOCSC</name>
<gene>
    <name evidence="3" type="ORF">NSCI0253_LOCUS24157</name>
</gene>
<dbReference type="EMBL" id="HBFQ01034264">
    <property type="protein sequence ID" value="CAD8849807.1"/>
    <property type="molecule type" value="Transcribed_RNA"/>
</dbReference>
<evidence type="ECO:0000256" key="1">
    <source>
        <dbReference type="SAM" id="Coils"/>
    </source>
</evidence>
<accession>A0A7S1ACL3</accession>
<feature type="region of interest" description="Disordered" evidence="2">
    <location>
        <begin position="230"/>
        <end position="339"/>
    </location>
</feature>
<evidence type="ECO:0000256" key="2">
    <source>
        <dbReference type="SAM" id="MobiDB-lite"/>
    </source>
</evidence>
<evidence type="ECO:0000313" key="3">
    <source>
        <dbReference type="EMBL" id="CAD8849807.1"/>
    </source>
</evidence>
<feature type="coiled-coil region" evidence="1">
    <location>
        <begin position="501"/>
        <end position="531"/>
    </location>
</feature>
<feature type="compositionally biased region" description="Basic and acidic residues" evidence="2">
    <location>
        <begin position="231"/>
        <end position="253"/>
    </location>
</feature>
<feature type="compositionally biased region" description="Polar residues" evidence="2">
    <location>
        <begin position="287"/>
        <end position="297"/>
    </location>
</feature>